<dbReference type="EMBL" id="JARKHS020020190">
    <property type="protein sequence ID" value="KAK8771057.1"/>
    <property type="molecule type" value="Genomic_DNA"/>
</dbReference>
<reference evidence="2 3" key="1">
    <citation type="journal article" date="2023" name="Arcadia Sci">
        <title>De novo assembly of a long-read Amblyomma americanum tick genome.</title>
        <authorList>
            <person name="Chou S."/>
            <person name="Poskanzer K.E."/>
            <person name="Rollins M."/>
            <person name="Thuy-Boun P.S."/>
        </authorList>
    </citation>
    <scope>NUCLEOTIDE SEQUENCE [LARGE SCALE GENOMIC DNA]</scope>
    <source>
        <strain evidence="2">F_SG_1</strain>
        <tissue evidence="2">Salivary glands</tissue>
    </source>
</reference>
<accession>A0AAQ4E8H2</accession>
<comment type="caution">
    <text evidence="2">The sequence shown here is derived from an EMBL/GenBank/DDBJ whole genome shotgun (WGS) entry which is preliminary data.</text>
</comment>
<organism evidence="2 3">
    <name type="scientific">Amblyomma americanum</name>
    <name type="common">Lone star tick</name>
    <dbReference type="NCBI Taxonomy" id="6943"/>
    <lineage>
        <taxon>Eukaryota</taxon>
        <taxon>Metazoa</taxon>
        <taxon>Ecdysozoa</taxon>
        <taxon>Arthropoda</taxon>
        <taxon>Chelicerata</taxon>
        <taxon>Arachnida</taxon>
        <taxon>Acari</taxon>
        <taxon>Parasitiformes</taxon>
        <taxon>Ixodida</taxon>
        <taxon>Ixodoidea</taxon>
        <taxon>Ixodidae</taxon>
        <taxon>Amblyomminae</taxon>
        <taxon>Amblyomma</taxon>
    </lineage>
</organism>
<keyword evidence="3" id="KW-1185">Reference proteome</keyword>
<gene>
    <name evidence="2" type="ORF">V5799_025699</name>
</gene>
<dbReference type="Proteomes" id="UP001321473">
    <property type="component" value="Unassembled WGS sequence"/>
</dbReference>
<name>A0AAQ4E8H2_AMBAM</name>
<protein>
    <submittedName>
        <fullName evidence="2">Uncharacterized protein</fullName>
    </submittedName>
</protein>
<evidence type="ECO:0000313" key="2">
    <source>
        <dbReference type="EMBL" id="KAK8771057.1"/>
    </source>
</evidence>
<evidence type="ECO:0000313" key="3">
    <source>
        <dbReference type="Proteomes" id="UP001321473"/>
    </source>
</evidence>
<feature type="compositionally biased region" description="Low complexity" evidence="1">
    <location>
        <begin position="27"/>
        <end position="39"/>
    </location>
</feature>
<sequence>MSCLGQGISSLIARDSDVAGDPGKGDGAAAGVDAVEPGGQLANNGEPALWLLQELEGHPVVTKDGYGLHRGIGVQDVGSQVEGRQLCCGGTGHEQKPGLPALSQ</sequence>
<evidence type="ECO:0000256" key="1">
    <source>
        <dbReference type="SAM" id="MobiDB-lite"/>
    </source>
</evidence>
<feature type="region of interest" description="Disordered" evidence="1">
    <location>
        <begin position="14"/>
        <end position="40"/>
    </location>
</feature>
<dbReference type="AlphaFoldDB" id="A0AAQ4E8H2"/>
<proteinExistence type="predicted"/>